<name>A0A0V0QT09_PSEPJ</name>
<evidence type="ECO:0000313" key="11">
    <source>
        <dbReference type="Proteomes" id="UP000054937"/>
    </source>
</evidence>
<keyword evidence="8" id="KW-0546">Nucleotide metabolism</keyword>
<keyword evidence="4" id="KW-0479">Metal-binding</keyword>
<dbReference type="GO" id="GO:0008253">
    <property type="term" value="F:5'-nucleotidase activity"/>
    <property type="evidence" value="ECO:0007669"/>
    <property type="project" value="UniProtKB-EC"/>
</dbReference>
<dbReference type="InParanoid" id="A0A0V0QT09"/>
<evidence type="ECO:0000256" key="4">
    <source>
        <dbReference type="ARBA" id="ARBA00022723"/>
    </source>
</evidence>
<dbReference type="Pfam" id="PF05822">
    <property type="entry name" value="UMPH-1"/>
    <property type="match status" value="1"/>
</dbReference>
<protein>
    <recommendedName>
        <fullName evidence="3">5'-nucleotidase</fullName>
        <ecNumber evidence="3">3.1.3.5</ecNumber>
    </recommendedName>
</protein>
<gene>
    <name evidence="10" type="ORF">PPERSA_00651</name>
</gene>
<dbReference type="InterPro" id="IPR006434">
    <property type="entry name" value="Pyrimidine_nucleotidase_eu"/>
</dbReference>
<dbReference type="Proteomes" id="UP000054937">
    <property type="component" value="Unassembled WGS sequence"/>
</dbReference>
<evidence type="ECO:0000256" key="2">
    <source>
        <dbReference type="ARBA" id="ARBA00008389"/>
    </source>
</evidence>
<keyword evidence="5" id="KW-0547">Nucleotide-binding</keyword>
<dbReference type="SUPFAM" id="SSF56784">
    <property type="entry name" value="HAD-like"/>
    <property type="match status" value="1"/>
</dbReference>
<evidence type="ECO:0000256" key="8">
    <source>
        <dbReference type="ARBA" id="ARBA00023080"/>
    </source>
</evidence>
<dbReference type="InterPro" id="IPR036412">
    <property type="entry name" value="HAD-like_sf"/>
</dbReference>
<evidence type="ECO:0000256" key="7">
    <source>
        <dbReference type="ARBA" id="ARBA00022842"/>
    </source>
</evidence>
<feature type="compositionally biased region" description="Basic and acidic residues" evidence="9">
    <location>
        <begin position="35"/>
        <end position="47"/>
    </location>
</feature>
<dbReference type="InterPro" id="IPR023214">
    <property type="entry name" value="HAD_sf"/>
</dbReference>
<dbReference type="EC" id="3.1.3.5" evidence="3"/>
<comment type="caution">
    <text evidence="10">The sequence shown here is derived from an EMBL/GenBank/DDBJ whole genome shotgun (WGS) entry which is preliminary data.</text>
</comment>
<evidence type="ECO:0000256" key="9">
    <source>
        <dbReference type="SAM" id="MobiDB-lite"/>
    </source>
</evidence>
<dbReference type="PANTHER" id="PTHR13045:SF0">
    <property type="entry name" value="7-METHYLGUANOSINE PHOSPHATE-SPECIFIC 5'-NUCLEOTIDASE"/>
    <property type="match status" value="1"/>
</dbReference>
<evidence type="ECO:0000256" key="3">
    <source>
        <dbReference type="ARBA" id="ARBA00012643"/>
    </source>
</evidence>
<organism evidence="10 11">
    <name type="scientific">Pseudocohnilembus persalinus</name>
    <name type="common">Ciliate</name>
    <dbReference type="NCBI Taxonomy" id="266149"/>
    <lineage>
        <taxon>Eukaryota</taxon>
        <taxon>Sar</taxon>
        <taxon>Alveolata</taxon>
        <taxon>Ciliophora</taxon>
        <taxon>Intramacronucleata</taxon>
        <taxon>Oligohymenophorea</taxon>
        <taxon>Scuticociliatia</taxon>
        <taxon>Philasterida</taxon>
        <taxon>Pseudocohnilembidae</taxon>
        <taxon>Pseudocohnilembus</taxon>
    </lineage>
</organism>
<dbReference type="GO" id="GO:0000287">
    <property type="term" value="F:magnesium ion binding"/>
    <property type="evidence" value="ECO:0007669"/>
    <property type="project" value="InterPro"/>
</dbReference>
<comment type="catalytic activity">
    <reaction evidence="1">
        <text>a ribonucleoside 5'-phosphate + H2O = a ribonucleoside + phosphate</text>
        <dbReference type="Rhea" id="RHEA:12484"/>
        <dbReference type="ChEBI" id="CHEBI:15377"/>
        <dbReference type="ChEBI" id="CHEBI:18254"/>
        <dbReference type="ChEBI" id="CHEBI:43474"/>
        <dbReference type="ChEBI" id="CHEBI:58043"/>
        <dbReference type="EC" id="3.1.3.5"/>
    </reaction>
</comment>
<accession>A0A0V0QT09</accession>
<dbReference type="AlphaFoldDB" id="A0A0V0QT09"/>
<evidence type="ECO:0000313" key="10">
    <source>
        <dbReference type="EMBL" id="KRX05350.1"/>
    </source>
</evidence>
<keyword evidence="11" id="KW-1185">Reference proteome</keyword>
<evidence type="ECO:0000256" key="1">
    <source>
        <dbReference type="ARBA" id="ARBA00000815"/>
    </source>
</evidence>
<comment type="similarity">
    <text evidence="2">Belongs to the pyrimidine 5'-nucleotidase family.</text>
</comment>
<dbReference type="Gene3D" id="1.10.150.340">
    <property type="entry name" value="Pyrimidine 5'-nucleotidase (UMPH-1), N-terminal domain"/>
    <property type="match status" value="1"/>
</dbReference>
<dbReference type="GO" id="GO:0000166">
    <property type="term" value="F:nucleotide binding"/>
    <property type="evidence" value="ECO:0007669"/>
    <property type="project" value="UniProtKB-KW"/>
</dbReference>
<keyword evidence="7" id="KW-0460">Magnesium</keyword>
<keyword evidence="6" id="KW-0378">Hydrolase</keyword>
<dbReference type="GO" id="GO:0005737">
    <property type="term" value="C:cytoplasm"/>
    <property type="evidence" value="ECO:0007669"/>
    <property type="project" value="InterPro"/>
</dbReference>
<proteinExistence type="inferred from homology"/>
<evidence type="ECO:0000256" key="6">
    <source>
        <dbReference type="ARBA" id="ARBA00022801"/>
    </source>
</evidence>
<dbReference type="GO" id="GO:0009117">
    <property type="term" value="P:nucleotide metabolic process"/>
    <property type="evidence" value="ECO:0007669"/>
    <property type="project" value="UniProtKB-KW"/>
</dbReference>
<dbReference type="OrthoDB" id="10014216at2759"/>
<evidence type="ECO:0000256" key="5">
    <source>
        <dbReference type="ARBA" id="ARBA00022741"/>
    </source>
</evidence>
<sequence length="427" mass="50203">MILGLSLAYNAYTLHQKIFQSRMDKQQQQEQEQEQQSKEKYQQENETQKNLQQAKLNQPQTQENQQEEQEILENEIELFLQKATSRNLRSKLQKFLPKFKWELQISAFSDHEQVIITDKNNLLQKLKNMKKDGIDHLQIVSDFDQTVTPFHHNQKMSPSTLGAVRICEDTPEFLKKELEKNFKYYYPIEQDPTIETEHKVKYMQEWNEKVGEAFKKSGITGEIFQKCADKANFAVRHLFKEFFILCSQVNLPFFYVSGGINAFVHTILDQITDINQYDNLFLNSQKAIFDKHQNQLIDMHMEVCTSSKHEILNKEIYDFKKNTILLGDSQHDILMGGNIEAENQISILFLNEKLADNIKDFQLEGWDIIIRDPTGQGSYIVALQILQEIGLKEFQKEKYDITLKSHKNIFQSKENYKEINEILCQLA</sequence>
<dbReference type="EMBL" id="LDAU01000109">
    <property type="protein sequence ID" value="KRX05350.1"/>
    <property type="molecule type" value="Genomic_DNA"/>
</dbReference>
<dbReference type="PANTHER" id="PTHR13045">
    <property type="entry name" value="5'-NUCLEOTIDASE"/>
    <property type="match status" value="1"/>
</dbReference>
<reference evidence="10 11" key="1">
    <citation type="journal article" date="2015" name="Sci. Rep.">
        <title>Genome of the facultative scuticociliatosis pathogen Pseudocohnilembus persalinus provides insight into its virulence through horizontal gene transfer.</title>
        <authorList>
            <person name="Xiong J."/>
            <person name="Wang G."/>
            <person name="Cheng J."/>
            <person name="Tian M."/>
            <person name="Pan X."/>
            <person name="Warren A."/>
            <person name="Jiang C."/>
            <person name="Yuan D."/>
            <person name="Miao W."/>
        </authorList>
    </citation>
    <scope>NUCLEOTIDE SEQUENCE [LARGE SCALE GENOMIC DNA]</scope>
    <source>
        <strain evidence="10">36N120E</strain>
    </source>
</reference>
<dbReference type="Gene3D" id="3.40.50.1000">
    <property type="entry name" value="HAD superfamily/HAD-like"/>
    <property type="match status" value="1"/>
</dbReference>
<feature type="region of interest" description="Disordered" evidence="9">
    <location>
        <begin position="23"/>
        <end position="69"/>
    </location>
</feature>